<reference evidence="3 4" key="1">
    <citation type="submission" date="2019-06" db="EMBL/GenBank/DDBJ databases">
        <title>Echinicola alkalisoli sp. nov. isolated from saline soil.</title>
        <authorList>
            <person name="Sun J.-Q."/>
            <person name="Xu L."/>
        </authorList>
    </citation>
    <scope>NUCLEOTIDE SEQUENCE [LARGE SCALE GENOMIC DNA]</scope>
    <source>
        <strain evidence="3 4">LN3S3</strain>
    </source>
</reference>
<feature type="transmembrane region" description="Helical" evidence="1">
    <location>
        <begin position="104"/>
        <end position="121"/>
    </location>
</feature>
<dbReference type="EMBL" id="CP041253">
    <property type="protein sequence ID" value="QDH78467.1"/>
    <property type="molecule type" value="Genomic_DNA"/>
</dbReference>
<dbReference type="InterPro" id="IPR018551">
    <property type="entry name" value="DUF2007"/>
</dbReference>
<dbReference type="AlphaFoldDB" id="A0A514CF53"/>
<proteinExistence type="predicted"/>
<dbReference type="RefSeq" id="WP_141613723.1">
    <property type="nucleotide sequence ID" value="NZ_CP041253.1"/>
</dbReference>
<dbReference type="InterPro" id="IPR011322">
    <property type="entry name" value="N-reg_PII-like_a/b"/>
</dbReference>
<sequence>MKLITIDTLDNAVKAHLIKSKLESEGIPTFLHDEGMVTLYPVMSPALGGIKLKVPQHKAEEAMAILRKFDHQPVKDDKGDIVKCSHCGSEHLIAETSSWRDSKGIFSMLLALFFLVLPIYLKTVYRCLDCNKLTDKD</sequence>
<keyword evidence="4" id="KW-1185">Reference proteome</keyword>
<dbReference type="Gene3D" id="3.30.70.790">
    <property type="entry name" value="UreE, C-terminal domain"/>
    <property type="match status" value="1"/>
</dbReference>
<evidence type="ECO:0000313" key="4">
    <source>
        <dbReference type="Proteomes" id="UP000316614"/>
    </source>
</evidence>
<gene>
    <name evidence="3" type="ORF">FKX85_05240</name>
</gene>
<dbReference type="OrthoDB" id="8480302at2"/>
<name>A0A514CF53_9BACT</name>
<evidence type="ECO:0000313" key="3">
    <source>
        <dbReference type="EMBL" id="QDH78467.1"/>
    </source>
</evidence>
<dbReference type="Pfam" id="PF09413">
    <property type="entry name" value="DUF2007"/>
    <property type="match status" value="1"/>
</dbReference>
<dbReference type="Proteomes" id="UP000316614">
    <property type="component" value="Chromosome"/>
</dbReference>
<dbReference type="SUPFAM" id="SSF54913">
    <property type="entry name" value="GlnB-like"/>
    <property type="match status" value="1"/>
</dbReference>
<evidence type="ECO:0000259" key="2">
    <source>
        <dbReference type="Pfam" id="PF09413"/>
    </source>
</evidence>
<keyword evidence="1" id="KW-0472">Membrane</keyword>
<protein>
    <submittedName>
        <fullName evidence="3">DUF2007 domain-containing protein</fullName>
    </submittedName>
</protein>
<accession>A0A514CF53</accession>
<keyword evidence="1" id="KW-0812">Transmembrane</keyword>
<dbReference type="KEGG" id="echi:FKX85_05240"/>
<feature type="domain" description="DUF2007" evidence="2">
    <location>
        <begin position="8"/>
        <end position="69"/>
    </location>
</feature>
<evidence type="ECO:0000256" key="1">
    <source>
        <dbReference type="SAM" id="Phobius"/>
    </source>
</evidence>
<organism evidence="3 4">
    <name type="scientific">Echinicola soli</name>
    <dbReference type="NCBI Taxonomy" id="2591634"/>
    <lineage>
        <taxon>Bacteria</taxon>
        <taxon>Pseudomonadati</taxon>
        <taxon>Bacteroidota</taxon>
        <taxon>Cytophagia</taxon>
        <taxon>Cytophagales</taxon>
        <taxon>Cyclobacteriaceae</taxon>
        <taxon>Echinicola</taxon>
    </lineage>
</organism>
<keyword evidence="1" id="KW-1133">Transmembrane helix</keyword>